<dbReference type="EMBL" id="ML170158">
    <property type="protein sequence ID" value="TDL27788.1"/>
    <property type="molecule type" value="Genomic_DNA"/>
</dbReference>
<sequence>MNVTKSNNANVQLLACLVEPQDATNPVDSHYRFLVDGNYVKYVATAPGTLAGEEIDWTFRPILLSELLPPFPPGDWNQGHVAKDPETGEVAFIETQTEPLAGVGNLWHPVKLNELDFAQKPVRQRVRISTHPELNDGKPVLIKLAVWPWEIASIEIETTAYEYIHDRVIGPRFLGHLTEGKDGRVVGFVAEWIQDARAAGPGDLESCRKALGRLHQLGIKLGDTNKHNFLVREGHDVVLVDFETAKKCSPQELEDEMNALKESLEDISFRGGVKVISSGKTPEVHEYSHVADVAKHCNAVVCRSSL</sequence>
<dbReference type="Proteomes" id="UP000294933">
    <property type="component" value="Unassembled WGS sequence"/>
</dbReference>
<evidence type="ECO:0000313" key="1">
    <source>
        <dbReference type="EMBL" id="TDL27788.1"/>
    </source>
</evidence>
<proteinExistence type="predicted"/>
<dbReference type="STRING" id="50990.A0A4Y7QKK9"/>
<dbReference type="SUPFAM" id="SSF56112">
    <property type="entry name" value="Protein kinase-like (PK-like)"/>
    <property type="match status" value="1"/>
</dbReference>
<keyword evidence="2" id="KW-1185">Reference proteome</keyword>
<organism evidence="1 2">
    <name type="scientific">Rickenella mellea</name>
    <dbReference type="NCBI Taxonomy" id="50990"/>
    <lineage>
        <taxon>Eukaryota</taxon>
        <taxon>Fungi</taxon>
        <taxon>Dikarya</taxon>
        <taxon>Basidiomycota</taxon>
        <taxon>Agaricomycotina</taxon>
        <taxon>Agaricomycetes</taxon>
        <taxon>Hymenochaetales</taxon>
        <taxon>Rickenellaceae</taxon>
        <taxon>Rickenella</taxon>
    </lineage>
</organism>
<dbReference type="Gene3D" id="1.10.510.10">
    <property type="entry name" value="Transferase(Phosphotransferase) domain 1"/>
    <property type="match status" value="1"/>
</dbReference>
<evidence type="ECO:0008006" key="3">
    <source>
        <dbReference type="Google" id="ProtNLM"/>
    </source>
</evidence>
<name>A0A4Y7QKK9_9AGAM</name>
<dbReference type="AlphaFoldDB" id="A0A4Y7QKK9"/>
<reference evidence="1 2" key="1">
    <citation type="submission" date="2018-06" db="EMBL/GenBank/DDBJ databases">
        <title>A transcriptomic atlas of mushroom development highlights an independent origin of complex multicellularity.</title>
        <authorList>
            <consortium name="DOE Joint Genome Institute"/>
            <person name="Krizsan K."/>
            <person name="Almasi E."/>
            <person name="Merenyi Z."/>
            <person name="Sahu N."/>
            <person name="Viragh M."/>
            <person name="Koszo T."/>
            <person name="Mondo S."/>
            <person name="Kiss B."/>
            <person name="Balint B."/>
            <person name="Kues U."/>
            <person name="Barry K."/>
            <person name="Hegedus J.C."/>
            <person name="Henrissat B."/>
            <person name="Johnson J."/>
            <person name="Lipzen A."/>
            <person name="Ohm R."/>
            <person name="Nagy I."/>
            <person name="Pangilinan J."/>
            <person name="Yan J."/>
            <person name="Xiong Y."/>
            <person name="Grigoriev I.V."/>
            <person name="Hibbett D.S."/>
            <person name="Nagy L.G."/>
        </authorList>
    </citation>
    <scope>NUCLEOTIDE SEQUENCE [LARGE SCALE GENOMIC DNA]</scope>
    <source>
        <strain evidence="1 2">SZMC22713</strain>
    </source>
</reference>
<accession>A0A4Y7QKK9</accession>
<evidence type="ECO:0000313" key="2">
    <source>
        <dbReference type="Proteomes" id="UP000294933"/>
    </source>
</evidence>
<dbReference type="OrthoDB" id="2687876at2759"/>
<protein>
    <recommendedName>
        <fullName evidence="3">Aminoglycoside phosphotransferase domain-containing protein</fullName>
    </recommendedName>
</protein>
<dbReference type="VEuPathDB" id="FungiDB:BD410DRAFT_781686"/>
<dbReference type="InterPro" id="IPR011009">
    <property type="entry name" value="Kinase-like_dom_sf"/>
</dbReference>
<gene>
    <name evidence="1" type="ORF">BD410DRAFT_781686</name>
</gene>